<dbReference type="Gene3D" id="6.10.340.10">
    <property type="match status" value="1"/>
</dbReference>
<evidence type="ECO:0000313" key="9">
    <source>
        <dbReference type="EMBL" id="MBD3326826.1"/>
    </source>
</evidence>
<feature type="transmembrane region" description="Helical" evidence="7">
    <location>
        <begin position="354"/>
        <end position="372"/>
    </location>
</feature>
<keyword evidence="6 7" id="KW-0472">Membrane</keyword>
<dbReference type="SUPFAM" id="SSF103190">
    <property type="entry name" value="Sensory domain-like"/>
    <property type="match status" value="1"/>
</dbReference>
<dbReference type="Proteomes" id="UP000649604">
    <property type="component" value="Unassembled WGS sequence"/>
</dbReference>
<dbReference type="InterPro" id="IPR033479">
    <property type="entry name" value="dCache_1"/>
</dbReference>
<evidence type="ECO:0000256" key="4">
    <source>
        <dbReference type="ARBA" id="ARBA00022692"/>
    </source>
</evidence>
<dbReference type="Pfam" id="PF02743">
    <property type="entry name" value="dCache_1"/>
    <property type="match status" value="1"/>
</dbReference>
<dbReference type="CDD" id="cd12913">
    <property type="entry name" value="PDC1_MCP_like"/>
    <property type="match status" value="1"/>
</dbReference>
<dbReference type="EMBL" id="WJJP01000642">
    <property type="protein sequence ID" value="MBD3326826.1"/>
    <property type="molecule type" value="Genomic_DNA"/>
</dbReference>
<keyword evidence="2" id="KW-1003">Cell membrane</keyword>
<proteinExistence type="predicted"/>
<dbReference type="SMART" id="SM00304">
    <property type="entry name" value="HAMP"/>
    <property type="match status" value="1"/>
</dbReference>
<dbReference type="AlphaFoldDB" id="A0A9D5JZG8"/>
<sequence>MSRRTADHPGGKIPLRLVLTVPFMIQLVVVAVLIASLSFRNGQQAVNAAAHQLQYEITARIEQHLRTFLDTPHQITGLNASLMRQGVLDVKDAEALQHHFWEQIQIAKSITSIYFGNPRGGLAGSGREGADGTFYILGTDQFKAGPFTKYATDAQGNQTDLLTTVPDFDARRRPWYINAVEKGDATWTDVYLLSTGQDMAIAASRPVYDAHHTLLGVVSVDIFLSHLDAFMHTLDIGKTGQSFIIERSGLLVASSTDERPVSLATADNAPTRLAATDSRIPLIRHAAQFLLDHFGSYQPISDTQHLEFDIQGQRQFLHILPIQNNSAIDWLIAVVIPEADFLAPIAANTQTTTLLIIAALLIAVIIGVITAYRITRPIAQLNASAQALAQGAWEQPIPMSRIQEIDDLSHSFNQMSGQLQHTLETLTAEINAHKETEKALRE</sequence>
<name>A0A9D5JZG8_9BACT</name>
<dbReference type="GO" id="GO:0005886">
    <property type="term" value="C:plasma membrane"/>
    <property type="evidence" value="ECO:0007669"/>
    <property type="project" value="UniProtKB-SubCell"/>
</dbReference>
<keyword evidence="5 7" id="KW-1133">Transmembrane helix</keyword>
<dbReference type="Pfam" id="PF00672">
    <property type="entry name" value="HAMP"/>
    <property type="match status" value="1"/>
</dbReference>
<feature type="transmembrane region" description="Helical" evidence="7">
    <location>
        <begin position="21"/>
        <end position="39"/>
    </location>
</feature>
<dbReference type="PANTHER" id="PTHR32089:SF112">
    <property type="entry name" value="LYSOZYME-LIKE PROTEIN-RELATED"/>
    <property type="match status" value="1"/>
</dbReference>
<dbReference type="GO" id="GO:0006935">
    <property type="term" value="P:chemotaxis"/>
    <property type="evidence" value="ECO:0007669"/>
    <property type="project" value="UniProtKB-KW"/>
</dbReference>
<comment type="caution">
    <text evidence="9">The sequence shown here is derived from an EMBL/GenBank/DDBJ whole genome shotgun (WGS) entry which is preliminary data.</text>
</comment>
<feature type="non-terminal residue" evidence="9">
    <location>
        <position position="442"/>
    </location>
</feature>
<dbReference type="CDD" id="cd06225">
    <property type="entry name" value="HAMP"/>
    <property type="match status" value="1"/>
</dbReference>
<dbReference type="Gene3D" id="3.30.450.20">
    <property type="entry name" value="PAS domain"/>
    <property type="match status" value="1"/>
</dbReference>
<keyword evidence="3" id="KW-0145">Chemotaxis</keyword>
<protein>
    <submittedName>
        <fullName evidence="9">HAMP domain-containing protein</fullName>
    </submittedName>
</protein>
<dbReference type="GO" id="GO:0007165">
    <property type="term" value="P:signal transduction"/>
    <property type="evidence" value="ECO:0007669"/>
    <property type="project" value="InterPro"/>
</dbReference>
<comment type="subcellular location">
    <subcellularLocation>
        <location evidence="1">Cell membrane</location>
        <topology evidence="1">Multi-pass membrane protein</topology>
    </subcellularLocation>
</comment>
<dbReference type="InterPro" id="IPR003660">
    <property type="entry name" value="HAMP_dom"/>
</dbReference>
<accession>A0A9D5JZG8</accession>
<evidence type="ECO:0000256" key="1">
    <source>
        <dbReference type="ARBA" id="ARBA00004651"/>
    </source>
</evidence>
<evidence type="ECO:0000256" key="6">
    <source>
        <dbReference type="ARBA" id="ARBA00023136"/>
    </source>
</evidence>
<evidence type="ECO:0000259" key="8">
    <source>
        <dbReference type="PROSITE" id="PS50885"/>
    </source>
</evidence>
<dbReference type="InterPro" id="IPR029151">
    <property type="entry name" value="Sensor-like_sf"/>
</dbReference>
<evidence type="ECO:0000256" key="2">
    <source>
        <dbReference type="ARBA" id="ARBA00022475"/>
    </source>
</evidence>
<keyword evidence="4 7" id="KW-0812">Transmembrane</keyword>
<dbReference type="PROSITE" id="PS50885">
    <property type="entry name" value="HAMP"/>
    <property type="match status" value="1"/>
</dbReference>
<evidence type="ECO:0000256" key="5">
    <source>
        <dbReference type="ARBA" id="ARBA00022989"/>
    </source>
</evidence>
<evidence type="ECO:0000256" key="7">
    <source>
        <dbReference type="SAM" id="Phobius"/>
    </source>
</evidence>
<gene>
    <name evidence="9" type="ORF">GF339_19735</name>
</gene>
<dbReference type="SUPFAM" id="SSF158472">
    <property type="entry name" value="HAMP domain-like"/>
    <property type="match status" value="1"/>
</dbReference>
<organism evidence="9 10">
    <name type="scientific">candidate division KSB3 bacterium</name>
    <dbReference type="NCBI Taxonomy" id="2044937"/>
    <lineage>
        <taxon>Bacteria</taxon>
        <taxon>candidate division KSB3</taxon>
    </lineage>
</organism>
<reference evidence="9" key="1">
    <citation type="submission" date="2019-11" db="EMBL/GenBank/DDBJ databases">
        <title>Microbial mats filling the niche in hypersaline microbial mats.</title>
        <authorList>
            <person name="Wong H.L."/>
            <person name="Macleod F.I."/>
            <person name="White R.A. III"/>
            <person name="Burns B.P."/>
        </authorList>
    </citation>
    <scope>NUCLEOTIDE SEQUENCE</scope>
    <source>
        <strain evidence="9">Rbin_158</strain>
    </source>
</reference>
<evidence type="ECO:0000256" key="3">
    <source>
        <dbReference type="ARBA" id="ARBA00022500"/>
    </source>
</evidence>
<evidence type="ECO:0000313" key="10">
    <source>
        <dbReference type="Proteomes" id="UP000649604"/>
    </source>
</evidence>
<dbReference type="PANTHER" id="PTHR32089">
    <property type="entry name" value="METHYL-ACCEPTING CHEMOTAXIS PROTEIN MCPB"/>
    <property type="match status" value="1"/>
</dbReference>
<feature type="domain" description="HAMP" evidence="8">
    <location>
        <begin position="372"/>
        <end position="424"/>
    </location>
</feature>